<feature type="compositionally biased region" description="Low complexity" evidence="1">
    <location>
        <begin position="22"/>
        <end position="31"/>
    </location>
</feature>
<sequence length="167" mass="17522">MLLNAARRLAVSAFNGQGSSPSRAAQAAGRLLQGGGSSRGVSTGCATGIGSHMSDNDPKSLAHHKEKALKGETPDFVEGAEGWHETLASVSEAVVKAEQLVDDDTTQVPEKLEHLQRHTISVVQQLHHVGEEGASPAPKRAEQDVSGSPAHSANLEHMRTSPGDDPR</sequence>
<accession>A0A150GCC5</accession>
<evidence type="ECO:0000256" key="1">
    <source>
        <dbReference type="SAM" id="MobiDB-lite"/>
    </source>
</evidence>
<dbReference type="OrthoDB" id="529205at2759"/>
<keyword evidence="3" id="KW-1185">Reference proteome</keyword>
<reference evidence="3" key="1">
    <citation type="journal article" date="2016" name="Nat. Commun.">
        <title>The Gonium pectorale genome demonstrates co-option of cell cycle regulation during the evolution of multicellularity.</title>
        <authorList>
            <person name="Hanschen E.R."/>
            <person name="Marriage T.N."/>
            <person name="Ferris P.J."/>
            <person name="Hamaji T."/>
            <person name="Toyoda A."/>
            <person name="Fujiyama A."/>
            <person name="Neme R."/>
            <person name="Noguchi H."/>
            <person name="Minakuchi Y."/>
            <person name="Suzuki M."/>
            <person name="Kawai-Toyooka H."/>
            <person name="Smith D.R."/>
            <person name="Sparks H."/>
            <person name="Anderson J."/>
            <person name="Bakaric R."/>
            <person name="Luria V."/>
            <person name="Karger A."/>
            <person name="Kirschner M.W."/>
            <person name="Durand P.M."/>
            <person name="Michod R.E."/>
            <person name="Nozaki H."/>
            <person name="Olson B.J."/>
        </authorList>
    </citation>
    <scope>NUCLEOTIDE SEQUENCE [LARGE SCALE GENOMIC DNA]</scope>
    <source>
        <strain evidence="3">NIES-2863</strain>
    </source>
</reference>
<organism evidence="2 3">
    <name type="scientific">Gonium pectorale</name>
    <name type="common">Green alga</name>
    <dbReference type="NCBI Taxonomy" id="33097"/>
    <lineage>
        <taxon>Eukaryota</taxon>
        <taxon>Viridiplantae</taxon>
        <taxon>Chlorophyta</taxon>
        <taxon>core chlorophytes</taxon>
        <taxon>Chlorophyceae</taxon>
        <taxon>CS clade</taxon>
        <taxon>Chlamydomonadales</taxon>
        <taxon>Volvocaceae</taxon>
        <taxon>Gonium</taxon>
    </lineage>
</organism>
<dbReference type="Proteomes" id="UP000075714">
    <property type="component" value="Unassembled WGS sequence"/>
</dbReference>
<evidence type="ECO:0000313" key="3">
    <source>
        <dbReference type="Proteomes" id="UP000075714"/>
    </source>
</evidence>
<comment type="caution">
    <text evidence="2">The sequence shown here is derived from an EMBL/GenBank/DDBJ whole genome shotgun (WGS) entry which is preliminary data.</text>
</comment>
<proteinExistence type="predicted"/>
<feature type="compositionally biased region" description="Basic and acidic residues" evidence="1">
    <location>
        <begin position="154"/>
        <end position="167"/>
    </location>
</feature>
<name>A0A150GCC5_GONPE</name>
<feature type="region of interest" description="Disordered" evidence="1">
    <location>
        <begin position="15"/>
        <end position="40"/>
    </location>
</feature>
<gene>
    <name evidence="2" type="ORF">GPECTOR_35g932</name>
</gene>
<dbReference type="EMBL" id="LSYV01000036">
    <property type="protein sequence ID" value="KXZ47494.1"/>
    <property type="molecule type" value="Genomic_DNA"/>
</dbReference>
<feature type="region of interest" description="Disordered" evidence="1">
    <location>
        <begin position="128"/>
        <end position="167"/>
    </location>
</feature>
<dbReference type="AlphaFoldDB" id="A0A150GCC5"/>
<evidence type="ECO:0000313" key="2">
    <source>
        <dbReference type="EMBL" id="KXZ47494.1"/>
    </source>
</evidence>
<protein>
    <submittedName>
        <fullName evidence="2">Uncharacterized protein</fullName>
    </submittedName>
</protein>